<dbReference type="GeneID" id="25260326"/>
<evidence type="ECO:0000313" key="2">
    <source>
        <dbReference type="Proteomes" id="UP000029725"/>
    </source>
</evidence>
<evidence type="ECO:0000313" key="1">
    <source>
        <dbReference type="EMBL" id="KGG50789.1"/>
    </source>
</evidence>
<gene>
    <name evidence="1" type="ORF">DI09_55p60</name>
</gene>
<reference evidence="1 2" key="1">
    <citation type="submission" date="2014-04" db="EMBL/GenBank/DDBJ databases">
        <title>A new species of microsporidia sheds light on the evolution of extreme parasitism.</title>
        <authorList>
            <person name="Haag K.L."/>
            <person name="James T.Y."/>
            <person name="Larsson R."/>
            <person name="Schaer T.M."/>
            <person name="Refardt D."/>
            <person name="Pombert J.-F."/>
            <person name="Ebert D."/>
        </authorList>
    </citation>
    <scope>NUCLEOTIDE SEQUENCE [LARGE SCALE GENOMIC DNA]</scope>
    <source>
        <strain evidence="1 2">UGP3</strain>
        <tissue evidence="1">Spores</tissue>
    </source>
</reference>
<dbReference type="Proteomes" id="UP000029725">
    <property type="component" value="Unassembled WGS sequence"/>
</dbReference>
<dbReference type="AlphaFoldDB" id="A0A098VPQ6"/>
<dbReference type="HOGENOM" id="CLU_946931_0_0_1"/>
<accession>A0A098VPQ6</accession>
<dbReference type="RefSeq" id="XP_013237236.1">
    <property type="nucleotide sequence ID" value="XM_013381782.1"/>
</dbReference>
<dbReference type="EMBL" id="JMKJ01000510">
    <property type="protein sequence ID" value="KGG50789.1"/>
    <property type="molecule type" value="Genomic_DNA"/>
</dbReference>
<protein>
    <submittedName>
        <fullName evidence="1">Uncharacterized protein</fullName>
    </submittedName>
</protein>
<name>A0A098VPQ6_9MICR</name>
<proteinExistence type="predicted"/>
<sequence>MQIPFTSRPMADANIFSCVDPKLIKEMILKSEAFTFLQKDPFVYSAMLGATRLTEMVSFLFEGKHAEPTLYKTFFLFLVCGRKIMELYSLLEGLNEDFRFWASALKSPVGFCYYSLACKRDKAKLKVGPVYYIQKKPLWFVFSKNSFRSQIHQKKMEIFIQISALMNFQWMAALKGDEKYISEILPQLTYQKSLLESPISLTTFRKPNLILRTWPMALLVFASCASIGHLIAVMNVEWWLDKFVQLKETLISASIKWIISPLKDMWAMIRYKTRKFGIESSLSSDAEAGGIFNS</sequence>
<dbReference type="VEuPathDB" id="MicrosporidiaDB:DI09_55p60"/>
<keyword evidence="2" id="KW-1185">Reference proteome</keyword>
<organism evidence="1 2">
    <name type="scientific">Mitosporidium daphniae</name>
    <dbReference type="NCBI Taxonomy" id="1485682"/>
    <lineage>
        <taxon>Eukaryota</taxon>
        <taxon>Fungi</taxon>
        <taxon>Fungi incertae sedis</taxon>
        <taxon>Microsporidia</taxon>
        <taxon>Mitosporidium</taxon>
    </lineage>
</organism>
<comment type="caution">
    <text evidence="1">The sequence shown here is derived from an EMBL/GenBank/DDBJ whole genome shotgun (WGS) entry which is preliminary data.</text>
</comment>